<evidence type="ECO:0000313" key="3">
    <source>
        <dbReference type="RefSeq" id="XP_029637764.2"/>
    </source>
</evidence>
<evidence type="ECO:0000256" key="1">
    <source>
        <dbReference type="SAM" id="MobiDB-lite"/>
    </source>
</evidence>
<feature type="compositionally biased region" description="Polar residues" evidence="1">
    <location>
        <begin position="102"/>
        <end position="113"/>
    </location>
</feature>
<feature type="compositionally biased region" description="Basic and acidic residues" evidence="1">
    <location>
        <begin position="159"/>
        <end position="168"/>
    </location>
</feature>
<accession>A0A6P7SH76</accession>
<organism evidence="2 3">
    <name type="scientific">Octopus sinensis</name>
    <name type="common">East Asian common octopus</name>
    <dbReference type="NCBI Taxonomy" id="2607531"/>
    <lineage>
        <taxon>Eukaryota</taxon>
        <taxon>Metazoa</taxon>
        <taxon>Spiralia</taxon>
        <taxon>Lophotrochozoa</taxon>
        <taxon>Mollusca</taxon>
        <taxon>Cephalopoda</taxon>
        <taxon>Coleoidea</taxon>
        <taxon>Octopodiformes</taxon>
        <taxon>Octopoda</taxon>
        <taxon>Incirrata</taxon>
        <taxon>Octopodidae</taxon>
        <taxon>Octopus</taxon>
    </lineage>
</organism>
<feature type="compositionally biased region" description="Polar residues" evidence="1">
    <location>
        <begin position="214"/>
        <end position="226"/>
    </location>
</feature>
<keyword evidence="2" id="KW-1185">Reference proteome</keyword>
<dbReference type="RefSeq" id="XP_029637764.2">
    <property type="nucleotide sequence ID" value="XM_029781904.2"/>
</dbReference>
<proteinExistence type="predicted"/>
<feature type="compositionally biased region" description="Basic residues" evidence="1">
    <location>
        <begin position="420"/>
        <end position="435"/>
    </location>
</feature>
<feature type="compositionally biased region" description="Basic and acidic residues" evidence="1">
    <location>
        <begin position="644"/>
        <end position="653"/>
    </location>
</feature>
<feature type="region of interest" description="Disordered" evidence="1">
    <location>
        <begin position="192"/>
        <end position="234"/>
    </location>
</feature>
<dbReference type="Proteomes" id="UP000515154">
    <property type="component" value="Linkage group LG6"/>
</dbReference>
<feature type="compositionally biased region" description="Basic residues" evidence="1">
    <location>
        <begin position="654"/>
        <end position="663"/>
    </location>
</feature>
<dbReference type="AlphaFoldDB" id="A0A6P7SH76"/>
<feature type="compositionally biased region" description="Basic and acidic residues" evidence="1">
    <location>
        <begin position="581"/>
        <end position="590"/>
    </location>
</feature>
<gene>
    <name evidence="3" type="primary">LOC115213007</name>
</gene>
<feature type="compositionally biased region" description="Basic and acidic residues" evidence="1">
    <location>
        <begin position="389"/>
        <end position="411"/>
    </location>
</feature>
<feature type="region of interest" description="Disordered" evidence="1">
    <location>
        <begin position="638"/>
        <end position="673"/>
    </location>
</feature>
<feature type="region of interest" description="Disordered" evidence="1">
    <location>
        <begin position="363"/>
        <end position="482"/>
    </location>
</feature>
<feature type="region of interest" description="Disordered" evidence="1">
    <location>
        <begin position="90"/>
        <end position="118"/>
    </location>
</feature>
<sequence>MTLTICRKMASDNEDLEDLEALRQAALATVKARTKDVPACDQSIAGKVSFGNEDGDDDLLALREAALKSKGRTATVDPVDKAKDIFLKQKHAKKNPQHKLNPYTSQRNGSWRKTASERRQRHLIVIPLESSRAGSLGTEDSASSLKVVVPPENLASEPCDSKSTKEQSDGTTESTTDESCLVKKRKVGKFSRYDADEDSESDESVLDSSDLSSPTVTHTANNNNSKLESDSDSDCCHSLTLDTRIVTQERPLEKDENSDTERTVDSILFEDKLSDCLLQEYDEPLLDIEENGDIDDAIEGKSPENLTPEIPCSELLDAEPLDSEPLDSEQLDGGHSTGLEVFEARKRKFDSTKEISPSELKKTISLKGIVPKSRKHRKHHRTSDALHSSSEKESVLHSRDLRERNYDEADTSKPLSFVSQHRRERGHRRVHKRSRSRSESKYGGGSLSDDVSQSLQKRDKVSVRQRRSGSSSSSKRFVYPVSNNEGKQRKVIQKEDGSSWVCRKIIASKYLSDQSDSEECNENTFLKKHCQSNSRKFDLLDSVSSVKQEHKPKSVLAHNRIQSKHSAVRGWISLMEDRSKRKRITKDSSRHLQQTSEDQTYLERPPKSPVVNITFNSGSHTFQQKDSVEDRLSAHQRLGVVSKSKQESFEKSKEKHHSKKESKKTKIDCSKESELDRKIQRIQEMNAAILKRQQEVLKDKEQYG</sequence>
<name>A0A6P7SH76_9MOLL</name>
<reference evidence="3" key="1">
    <citation type="submission" date="2025-08" db="UniProtKB">
        <authorList>
            <consortium name="RefSeq"/>
        </authorList>
    </citation>
    <scope>IDENTIFICATION</scope>
</reference>
<evidence type="ECO:0000313" key="2">
    <source>
        <dbReference type="Proteomes" id="UP000515154"/>
    </source>
</evidence>
<feature type="region of interest" description="Disordered" evidence="1">
    <location>
        <begin position="133"/>
        <end position="178"/>
    </location>
</feature>
<feature type="compositionally biased region" description="Basic residues" evidence="1">
    <location>
        <begin position="372"/>
        <end position="381"/>
    </location>
</feature>
<feature type="compositionally biased region" description="Low complexity" evidence="1">
    <location>
        <begin position="169"/>
        <end position="178"/>
    </location>
</feature>
<protein>
    <submittedName>
        <fullName evidence="3">Uncharacterized protein LOC115213007 isoform X1</fullName>
    </submittedName>
</protein>
<feature type="compositionally biased region" description="Basic and acidic residues" evidence="1">
    <location>
        <begin position="664"/>
        <end position="673"/>
    </location>
</feature>
<feature type="region of interest" description="Disordered" evidence="1">
    <location>
        <begin position="581"/>
        <end position="608"/>
    </location>
</feature>
<dbReference type="KEGG" id="osn:115213007"/>
<feature type="compositionally biased region" description="Acidic residues" evidence="1">
    <location>
        <begin position="195"/>
        <end position="205"/>
    </location>
</feature>